<keyword evidence="3 4" id="KW-0418">Kinase</keyword>
<dbReference type="AlphaFoldDB" id="A0AAV7YDB0"/>
<dbReference type="EMBL" id="JANTQA010000063">
    <property type="protein sequence ID" value="KAJ3427454.1"/>
    <property type="molecule type" value="Genomic_DNA"/>
</dbReference>
<dbReference type="Gene3D" id="3.40.50.300">
    <property type="entry name" value="P-loop containing nucleotide triphosphate hydrolases"/>
    <property type="match status" value="1"/>
</dbReference>
<evidence type="ECO:0000256" key="1">
    <source>
        <dbReference type="ARBA" id="ARBA00022679"/>
    </source>
</evidence>
<dbReference type="Pfam" id="PF00406">
    <property type="entry name" value="ADK"/>
    <property type="match status" value="1"/>
</dbReference>
<accession>A0AAV7YDB0</accession>
<keyword evidence="2" id="KW-0547">Nucleotide-binding</keyword>
<dbReference type="InterPro" id="IPR027417">
    <property type="entry name" value="P-loop_NTPase"/>
</dbReference>
<evidence type="ECO:0000256" key="3">
    <source>
        <dbReference type="ARBA" id="ARBA00022777"/>
    </source>
</evidence>
<comment type="similarity">
    <text evidence="4">Belongs to the adenylate kinase family.</text>
</comment>
<sequence length="194" mass="22594">MGEFDRAHVIFVLGPAGVGKGTMCSLLQKEFNFVHLSAGALLRKAVQEKYEKGEMIAQMMKDGIIVPKEITIGLLKKEIRYYLENTDRNTFLVDGFPRMIDQGEMFEEVITPCDFVLFLHADDEKLLKRLRKRAENTTRIDDNEESFQKRFQIYKELCYPVIENFGKVNKVKKAILNSTIEENYEKVRKIFLED</sequence>
<dbReference type="GO" id="GO:0006139">
    <property type="term" value="P:nucleobase-containing compound metabolic process"/>
    <property type="evidence" value="ECO:0007669"/>
    <property type="project" value="InterPro"/>
</dbReference>
<dbReference type="GO" id="GO:0005524">
    <property type="term" value="F:ATP binding"/>
    <property type="evidence" value="ECO:0007669"/>
    <property type="project" value="InterPro"/>
</dbReference>
<comment type="caution">
    <text evidence="5">The sequence shown here is derived from an EMBL/GenBank/DDBJ whole genome shotgun (WGS) entry which is preliminary data.</text>
</comment>
<dbReference type="Proteomes" id="UP001146793">
    <property type="component" value="Unassembled WGS sequence"/>
</dbReference>
<reference evidence="5" key="1">
    <citation type="submission" date="2022-08" db="EMBL/GenBank/DDBJ databases">
        <title>Novel sulphate-reducing endosymbionts in the free-living metamonad Anaeramoeba.</title>
        <authorList>
            <person name="Jerlstrom-Hultqvist J."/>
            <person name="Cepicka I."/>
            <person name="Gallot-Lavallee L."/>
            <person name="Salas-Leiva D."/>
            <person name="Curtis B.A."/>
            <person name="Zahonova K."/>
            <person name="Pipaliya S."/>
            <person name="Dacks J."/>
            <person name="Roger A.J."/>
        </authorList>
    </citation>
    <scope>NUCLEOTIDE SEQUENCE</scope>
    <source>
        <strain evidence="5">Busselton2</strain>
    </source>
</reference>
<organism evidence="5 6">
    <name type="scientific">Anaeramoeba flamelloides</name>
    <dbReference type="NCBI Taxonomy" id="1746091"/>
    <lineage>
        <taxon>Eukaryota</taxon>
        <taxon>Metamonada</taxon>
        <taxon>Anaeramoebidae</taxon>
        <taxon>Anaeramoeba</taxon>
    </lineage>
</organism>
<dbReference type="PANTHER" id="PTHR23359">
    <property type="entry name" value="NUCLEOTIDE KINASE"/>
    <property type="match status" value="1"/>
</dbReference>
<name>A0AAV7YDB0_9EUKA</name>
<dbReference type="HAMAP" id="MF_00235">
    <property type="entry name" value="Adenylate_kinase_Adk"/>
    <property type="match status" value="1"/>
</dbReference>
<dbReference type="PRINTS" id="PR00094">
    <property type="entry name" value="ADENYLTKNASE"/>
</dbReference>
<dbReference type="PROSITE" id="PS00113">
    <property type="entry name" value="ADENYLATE_KINASE"/>
    <property type="match status" value="1"/>
</dbReference>
<gene>
    <name evidence="5" type="ORF">M0812_27040</name>
</gene>
<evidence type="ECO:0000256" key="2">
    <source>
        <dbReference type="ARBA" id="ARBA00022741"/>
    </source>
</evidence>
<dbReference type="InterPro" id="IPR000850">
    <property type="entry name" value="Adenylat/UMP-CMP_kin"/>
</dbReference>
<dbReference type="InterPro" id="IPR033690">
    <property type="entry name" value="Adenylat_kinase_CS"/>
</dbReference>
<dbReference type="SUPFAM" id="SSF52540">
    <property type="entry name" value="P-loop containing nucleoside triphosphate hydrolases"/>
    <property type="match status" value="1"/>
</dbReference>
<protein>
    <submittedName>
        <fullName evidence="5">Adenylate kinase 1 isoform b</fullName>
    </submittedName>
</protein>
<keyword evidence="1 4" id="KW-0808">Transferase</keyword>
<evidence type="ECO:0000313" key="6">
    <source>
        <dbReference type="Proteomes" id="UP001146793"/>
    </source>
</evidence>
<evidence type="ECO:0000256" key="4">
    <source>
        <dbReference type="RuleBase" id="RU003330"/>
    </source>
</evidence>
<proteinExistence type="inferred from homology"/>
<evidence type="ECO:0000313" key="5">
    <source>
        <dbReference type="EMBL" id="KAJ3427454.1"/>
    </source>
</evidence>
<dbReference type="GO" id="GO:0019205">
    <property type="term" value="F:nucleobase-containing compound kinase activity"/>
    <property type="evidence" value="ECO:0007669"/>
    <property type="project" value="InterPro"/>
</dbReference>
<dbReference type="CDD" id="cd01428">
    <property type="entry name" value="ADK"/>
    <property type="match status" value="1"/>
</dbReference>